<reference evidence="8 9" key="1">
    <citation type="journal article" date="2017" name="Gigascience">
        <title>Draft genome of the honey bee ectoparasitic mite, Tropilaelaps mercedesae, is shaped by the parasitic life history.</title>
        <authorList>
            <person name="Dong X."/>
            <person name="Armstrong S.D."/>
            <person name="Xia D."/>
            <person name="Makepeace B.L."/>
            <person name="Darby A.C."/>
            <person name="Kadowaki T."/>
        </authorList>
    </citation>
    <scope>NUCLEOTIDE SEQUENCE [LARGE SCALE GENOMIC DNA]</scope>
    <source>
        <strain evidence="8">Wuxi-XJTLU</strain>
    </source>
</reference>
<evidence type="ECO:0000256" key="6">
    <source>
        <dbReference type="SAM" id="MobiDB-lite"/>
    </source>
</evidence>
<proteinExistence type="predicted"/>
<dbReference type="GO" id="GO:0046872">
    <property type="term" value="F:metal ion binding"/>
    <property type="evidence" value="ECO:0007669"/>
    <property type="project" value="UniProtKB-KW"/>
</dbReference>
<dbReference type="SMART" id="SM00132">
    <property type="entry name" value="LIM"/>
    <property type="match status" value="1"/>
</dbReference>
<gene>
    <name evidence="8" type="ORF">BIW11_07403</name>
</gene>
<comment type="caution">
    <text evidence="8">The sequence shown here is derived from an EMBL/GenBank/DDBJ whole genome shotgun (WGS) entry which is preliminary data.</text>
</comment>
<dbReference type="SUPFAM" id="SSF57716">
    <property type="entry name" value="Glucocorticoid receptor-like (DNA-binding domain)"/>
    <property type="match status" value="2"/>
</dbReference>
<dbReference type="EMBL" id="MNPL01004062">
    <property type="protein sequence ID" value="OQR77004.1"/>
    <property type="molecule type" value="Genomic_DNA"/>
</dbReference>
<feature type="domain" description="LIM zinc-binding" evidence="7">
    <location>
        <begin position="6"/>
        <end position="72"/>
    </location>
</feature>
<name>A0A1V9XU32_9ACAR</name>
<keyword evidence="3 5" id="KW-0862">Zinc</keyword>
<evidence type="ECO:0000259" key="7">
    <source>
        <dbReference type="PROSITE" id="PS50023"/>
    </source>
</evidence>
<keyword evidence="4 5" id="KW-0440">LIM domain</keyword>
<evidence type="ECO:0000256" key="5">
    <source>
        <dbReference type="PROSITE-ProRule" id="PRU00125"/>
    </source>
</evidence>
<dbReference type="InterPro" id="IPR050945">
    <property type="entry name" value="LMO_RBTN_TF"/>
</dbReference>
<dbReference type="Proteomes" id="UP000192247">
    <property type="component" value="Unassembled WGS sequence"/>
</dbReference>
<evidence type="ECO:0000256" key="3">
    <source>
        <dbReference type="ARBA" id="ARBA00022833"/>
    </source>
</evidence>
<sequence length="99" mass="10527">MFGSGGVCATCGEGIAANDYVMRAPSMRGGQVYHPKCFMCSKCKYRLVPGDRYNLLNGSLLCEQDSLKMLKTSTGSGRGRGRKANANQNSVTGGQAIKV</sequence>
<accession>A0A1V9XU32</accession>
<evidence type="ECO:0000313" key="8">
    <source>
        <dbReference type="EMBL" id="OQR77004.1"/>
    </source>
</evidence>
<keyword evidence="2" id="KW-0677">Repeat</keyword>
<keyword evidence="9" id="KW-1185">Reference proteome</keyword>
<dbReference type="AlphaFoldDB" id="A0A1V9XU32"/>
<dbReference type="PROSITE" id="PS50023">
    <property type="entry name" value="LIM_DOMAIN_2"/>
    <property type="match status" value="1"/>
</dbReference>
<evidence type="ECO:0000256" key="2">
    <source>
        <dbReference type="ARBA" id="ARBA00022737"/>
    </source>
</evidence>
<dbReference type="PROSITE" id="PS00478">
    <property type="entry name" value="LIM_DOMAIN_1"/>
    <property type="match status" value="1"/>
</dbReference>
<evidence type="ECO:0000256" key="1">
    <source>
        <dbReference type="ARBA" id="ARBA00022723"/>
    </source>
</evidence>
<dbReference type="InParanoid" id="A0A1V9XU32"/>
<dbReference type="InterPro" id="IPR001781">
    <property type="entry name" value="Znf_LIM"/>
</dbReference>
<protein>
    <submittedName>
        <fullName evidence="8">LIM domain transcription factor LMO4-A-like</fullName>
    </submittedName>
</protein>
<dbReference type="Gene3D" id="2.10.110.10">
    <property type="entry name" value="Cysteine Rich Protein"/>
    <property type="match status" value="1"/>
</dbReference>
<dbReference type="STRING" id="418985.A0A1V9XU32"/>
<evidence type="ECO:0000256" key="4">
    <source>
        <dbReference type="ARBA" id="ARBA00023038"/>
    </source>
</evidence>
<dbReference type="PANTHER" id="PTHR45787">
    <property type="entry name" value="LD11652P"/>
    <property type="match status" value="1"/>
</dbReference>
<organism evidence="8 9">
    <name type="scientific">Tropilaelaps mercedesae</name>
    <dbReference type="NCBI Taxonomy" id="418985"/>
    <lineage>
        <taxon>Eukaryota</taxon>
        <taxon>Metazoa</taxon>
        <taxon>Ecdysozoa</taxon>
        <taxon>Arthropoda</taxon>
        <taxon>Chelicerata</taxon>
        <taxon>Arachnida</taxon>
        <taxon>Acari</taxon>
        <taxon>Parasitiformes</taxon>
        <taxon>Mesostigmata</taxon>
        <taxon>Gamasina</taxon>
        <taxon>Dermanyssoidea</taxon>
        <taxon>Laelapidae</taxon>
        <taxon>Tropilaelaps</taxon>
    </lineage>
</organism>
<keyword evidence="1 5" id="KW-0479">Metal-binding</keyword>
<dbReference type="PANTHER" id="PTHR45787:SF13">
    <property type="entry name" value="LD11652P"/>
    <property type="match status" value="1"/>
</dbReference>
<feature type="region of interest" description="Disordered" evidence="6">
    <location>
        <begin position="72"/>
        <end position="99"/>
    </location>
</feature>
<dbReference type="Pfam" id="PF00412">
    <property type="entry name" value="LIM"/>
    <property type="match status" value="1"/>
</dbReference>
<dbReference type="OrthoDB" id="6352355at2759"/>
<evidence type="ECO:0000313" key="9">
    <source>
        <dbReference type="Proteomes" id="UP000192247"/>
    </source>
</evidence>